<dbReference type="EMBL" id="AYYN01000017">
    <property type="protein sequence ID" value="KRM77484.1"/>
    <property type="molecule type" value="Genomic_DNA"/>
</dbReference>
<dbReference type="Proteomes" id="UP000051612">
    <property type="component" value="Unassembled WGS sequence"/>
</dbReference>
<evidence type="ECO:0000256" key="2">
    <source>
        <dbReference type="ARBA" id="ARBA00022525"/>
    </source>
</evidence>
<evidence type="ECO:0000256" key="1">
    <source>
        <dbReference type="ARBA" id="ARBA00022512"/>
    </source>
</evidence>
<evidence type="ECO:0000256" key="3">
    <source>
        <dbReference type="ARBA" id="ARBA00022729"/>
    </source>
</evidence>
<dbReference type="AlphaFoldDB" id="A0A0R2BPN1"/>
<dbReference type="InterPro" id="IPR019931">
    <property type="entry name" value="LPXTG_anchor"/>
</dbReference>
<evidence type="ECO:0000256" key="4">
    <source>
        <dbReference type="ARBA" id="ARBA00023088"/>
    </source>
</evidence>
<reference evidence="7 8" key="1">
    <citation type="journal article" date="2015" name="Genome Announc.">
        <title>Expanding the biotechnology potential of lactobacilli through comparative genomics of 213 strains and associated genera.</title>
        <authorList>
            <person name="Sun Z."/>
            <person name="Harris H.M."/>
            <person name="McCann A."/>
            <person name="Guo C."/>
            <person name="Argimon S."/>
            <person name="Zhang W."/>
            <person name="Yang X."/>
            <person name="Jeffery I.B."/>
            <person name="Cooney J.C."/>
            <person name="Kagawa T.F."/>
            <person name="Liu W."/>
            <person name="Song Y."/>
            <person name="Salvetti E."/>
            <person name="Wrobel A."/>
            <person name="Rasinkangas P."/>
            <person name="Parkhill J."/>
            <person name="Rea M.C."/>
            <person name="O'Sullivan O."/>
            <person name="Ritari J."/>
            <person name="Douillard F.P."/>
            <person name="Paul Ross R."/>
            <person name="Yang R."/>
            <person name="Briner A.E."/>
            <person name="Felis G.E."/>
            <person name="de Vos W.M."/>
            <person name="Barrangou R."/>
            <person name="Klaenhammer T.R."/>
            <person name="Caufield P.W."/>
            <person name="Cui Y."/>
            <person name="Zhang H."/>
            <person name="O'Toole P.W."/>
        </authorList>
    </citation>
    <scope>NUCLEOTIDE SEQUENCE [LARGE SCALE GENOMIC DNA]</scope>
    <source>
        <strain evidence="7 8">DSM 20452</strain>
    </source>
</reference>
<dbReference type="RefSeq" id="WP_082613033.1">
    <property type="nucleotide sequence ID" value="NZ_AYYN01000017.1"/>
</dbReference>
<sequence length="240" mass="25889">MLKTDPMEVLVVGKDERAITTTNYVLDEKTGLVSVANVDKELIPAVDQQIKVGVGQEEEIPYETRYVADETLEKGVKLIKVAGQMGIRHPNGTVTKEPVTELIAVSTMPTVVEEPLSFETIYQDDPTMPAGTFCVITSGKEGLKRLVTTYEVDELTGELIETTTEEIVEPVAEVIAKGTKVEEKVVQAEPVAVQPKEAMPQKEQVVTKAPELPQLGDSQDVTAALLGSLGILSALGLVAF</sequence>
<dbReference type="InterPro" id="IPR011098">
    <property type="entry name" value="G5_dom"/>
</dbReference>
<keyword evidence="2" id="KW-0964">Secreted</keyword>
<name>A0A0R2BPN1_9LACO</name>
<evidence type="ECO:0000313" key="7">
    <source>
        <dbReference type="EMBL" id="KRM77484.1"/>
    </source>
</evidence>
<dbReference type="PROSITE" id="PS50847">
    <property type="entry name" value="GRAM_POS_ANCHORING"/>
    <property type="match status" value="1"/>
</dbReference>
<dbReference type="Gene3D" id="2.20.230.10">
    <property type="entry name" value="Resuscitation-promoting factor rpfb"/>
    <property type="match status" value="2"/>
</dbReference>
<evidence type="ECO:0000259" key="6">
    <source>
        <dbReference type="PROSITE" id="PS51109"/>
    </source>
</evidence>
<evidence type="ECO:0000259" key="5">
    <source>
        <dbReference type="PROSITE" id="PS50847"/>
    </source>
</evidence>
<gene>
    <name evidence="7" type="ORF">FC48_GL000644</name>
</gene>
<dbReference type="SMART" id="SM01208">
    <property type="entry name" value="G5"/>
    <property type="match status" value="2"/>
</dbReference>
<accession>A0A0R2BPN1</accession>
<feature type="domain" description="G5" evidence="6">
    <location>
        <begin position="102"/>
        <end position="181"/>
    </location>
</feature>
<keyword evidence="1" id="KW-0134">Cell wall</keyword>
<dbReference type="PATRIC" id="fig|1423772.3.peg.706"/>
<evidence type="ECO:0000313" key="8">
    <source>
        <dbReference type="Proteomes" id="UP000051612"/>
    </source>
</evidence>
<feature type="domain" description="Gram-positive cocci surface proteins LPxTG" evidence="5">
    <location>
        <begin position="212"/>
        <end position="240"/>
    </location>
</feature>
<keyword evidence="4" id="KW-0572">Peptidoglycan-anchor</keyword>
<organism evidence="7 8">
    <name type="scientific">Ligilactobacillus murinus DSM 20452 = NBRC 14221</name>
    <dbReference type="NCBI Taxonomy" id="1423772"/>
    <lineage>
        <taxon>Bacteria</taxon>
        <taxon>Bacillati</taxon>
        <taxon>Bacillota</taxon>
        <taxon>Bacilli</taxon>
        <taxon>Lactobacillales</taxon>
        <taxon>Lactobacillaceae</taxon>
        <taxon>Ligilactobacillus</taxon>
    </lineage>
</organism>
<proteinExistence type="predicted"/>
<dbReference type="PROSITE" id="PS51109">
    <property type="entry name" value="G5"/>
    <property type="match status" value="1"/>
</dbReference>
<dbReference type="Pfam" id="PF07501">
    <property type="entry name" value="G5"/>
    <property type="match status" value="2"/>
</dbReference>
<comment type="caution">
    <text evidence="7">The sequence shown here is derived from an EMBL/GenBank/DDBJ whole genome shotgun (WGS) entry which is preliminary data.</text>
</comment>
<protein>
    <recommendedName>
        <fullName evidence="9">G5 domain-containing protein</fullName>
    </recommendedName>
</protein>
<evidence type="ECO:0008006" key="9">
    <source>
        <dbReference type="Google" id="ProtNLM"/>
    </source>
</evidence>
<keyword evidence="3" id="KW-0732">Signal</keyword>